<dbReference type="Pfam" id="PF07275">
    <property type="entry name" value="ArdA"/>
    <property type="match status" value="1"/>
</dbReference>
<sequence>MTSPLRPSVAITEPDRPQIWVGCFRCRNDGLLVGDWFDAVGAETITVAEVHRGSGVDWAEEGCEEIWVFDTDGVWPTSTEMDTTTAGRWGELYELVGPNQWPAFCAWARSEGVTIDGEDLPDVGTFEERYEGEHDDWNAFVWHHVVEMDLQAGWPDEAVRYFDVTRYGRDLRHSYSVEDAQYGGVYVFRDA</sequence>
<name>F1YE61_9ACTN</name>
<comment type="caution">
    <text evidence="1">The sequence shown here is derived from an EMBL/GenBank/DDBJ whole genome shotgun (WGS) entry which is preliminary data.</text>
</comment>
<keyword evidence="2" id="KW-1185">Reference proteome</keyword>
<dbReference type="InterPro" id="IPR009899">
    <property type="entry name" value="ArdA"/>
</dbReference>
<gene>
    <name evidence="1" type="ORF">SCNU_02215</name>
</gene>
<protein>
    <submittedName>
        <fullName evidence="1">Antirestriction ArdA family protein</fullName>
    </submittedName>
</protein>
<dbReference type="RefSeq" id="WP_009677716.1">
    <property type="nucleotide sequence ID" value="NZ_AEUD01000001.1"/>
</dbReference>
<dbReference type="eggNOG" id="COG4734">
    <property type="taxonomic scope" value="Bacteria"/>
</dbReference>
<dbReference type="AlphaFoldDB" id="F1YE61"/>
<dbReference type="EMBL" id="AEUD01000001">
    <property type="protein sequence ID" value="EGD57151.1"/>
    <property type="molecule type" value="Genomic_DNA"/>
</dbReference>
<dbReference type="Proteomes" id="UP000035065">
    <property type="component" value="Unassembled WGS sequence"/>
</dbReference>
<accession>F1YE61</accession>
<evidence type="ECO:0000313" key="2">
    <source>
        <dbReference type="Proteomes" id="UP000035065"/>
    </source>
</evidence>
<dbReference type="OrthoDB" id="944647at2"/>
<evidence type="ECO:0000313" key="1">
    <source>
        <dbReference type="EMBL" id="EGD57151.1"/>
    </source>
</evidence>
<proteinExistence type="predicted"/>
<dbReference type="STRING" id="644548.SCNU_02215"/>
<reference evidence="1 2" key="1">
    <citation type="journal article" date="2011" name="J. Bacteriol.">
        <title>Draft Genome Sequence of Gordonia neofelifaecis NRRL B-59395, a Cholesterol-Degrading Actinomycete.</title>
        <authorList>
            <person name="Ge F."/>
            <person name="Li W."/>
            <person name="Chen G."/>
            <person name="Liu Y."/>
            <person name="Zhang G."/>
            <person name="Yong B."/>
            <person name="Wang Q."/>
            <person name="Wang N."/>
            <person name="Huang Z."/>
            <person name="Li W."/>
            <person name="Wang J."/>
            <person name="Wu C."/>
            <person name="Xie Q."/>
            <person name="Liu G."/>
        </authorList>
    </citation>
    <scope>NUCLEOTIDE SEQUENCE [LARGE SCALE GENOMIC DNA]</scope>
    <source>
        <strain evidence="1 2">NRRL B-59395</strain>
    </source>
</reference>
<organism evidence="1 2">
    <name type="scientific">Gordonia neofelifaecis NRRL B-59395</name>
    <dbReference type="NCBI Taxonomy" id="644548"/>
    <lineage>
        <taxon>Bacteria</taxon>
        <taxon>Bacillati</taxon>
        <taxon>Actinomycetota</taxon>
        <taxon>Actinomycetes</taxon>
        <taxon>Mycobacteriales</taxon>
        <taxon>Gordoniaceae</taxon>
        <taxon>Gordonia</taxon>
    </lineage>
</organism>